<dbReference type="AlphaFoldDB" id="A0A0B5FED6"/>
<keyword evidence="1" id="KW-0328">Glycosyltransferase</keyword>
<evidence type="ECO:0008006" key="5">
    <source>
        <dbReference type="Google" id="ProtNLM"/>
    </source>
</evidence>
<protein>
    <recommendedName>
        <fullName evidence="5">Heptosyltransferase</fullName>
    </recommendedName>
</protein>
<dbReference type="SUPFAM" id="SSF53756">
    <property type="entry name" value="UDP-Glycosyltransferase/glycogen phosphorylase"/>
    <property type="match status" value="1"/>
</dbReference>
<dbReference type="KEGG" id="gsb:GSUB_08055"/>
<evidence type="ECO:0000256" key="2">
    <source>
        <dbReference type="ARBA" id="ARBA00022679"/>
    </source>
</evidence>
<reference evidence="3 4" key="1">
    <citation type="journal article" date="2015" name="Genome Announc.">
        <title>Genomes of Geoalkalibacter ferrihydriticus Z-0531T and Geoalkalibacter subterraneus Red1T, Two Haloalkaliphilic Metal-Reducing Deltaproteobacteria.</title>
        <authorList>
            <person name="Badalamenti J.P."/>
            <person name="Krajmalnik-Brown R."/>
            <person name="Torres C.I."/>
            <person name="Bond D.R."/>
        </authorList>
    </citation>
    <scope>NUCLEOTIDE SEQUENCE [LARGE SCALE GENOMIC DNA]</scope>
    <source>
        <strain evidence="3 4">Red1</strain>
    </source>
</reference>
<organism evidence="3 4">
    <name type="scientific">Geoalkalibacter subterraneus</name>
    <dbReference type="NCBI Taxonomy" id="483547"/>
    <lineage>
        <taxon>Bacteria</taxon>
        <taxon>Pseudomonadati</taxon>
        <taxon>Thermodesulfobacteriota</taxon>
        <taxon>Desulfuromonadia</taxon>
        <taxon>Desulfuromonadales</taxon>
        <taxon>Geoalkalibacteraceae</taxon>
        <taxon>Geoalkalibacter</taxon>
    </lineage>
</organism>
<accession>A0A0B5FED6</accession>
<keyword evidence="2" id="KW-0808">Transferase</keyword>
<dbReference type="Gene3D" id="3.40.50.2000">
    <property type="entry name" value="Glycogen Phosphorylase B"/>
    <property type="match status" value="2"/>
</dbReference>
<evidence type="ECO:0000313" key="4">
    <source>
        <dbReference type="Proteomes" id="UP000035036"/>
    </source>
</evidence>
<evidence type="ECO:0000256" key="1">
    <source>
        <dbReference type="ARBA" id="ARBA00022676"/>
    </source>
</evidence>
<gene>
    <name evidence="3" type="ORF">GSUB_08055</name>
</gene>
<dbReference type="GO" id="GO:0005829">
    <property type="term" value="C:cytosol"/>
    <property type="evidence" value="ECO:0007669"/>
    <property type="project" value="TreeGrafter"/>
</dbReference>
<evidence type="ECO:0000313" key="3">
    <source>
        <dbReference type="EMBL" id="AJF06507.1"/>
    </source>
</evidence>
<dbReference type="HOGENOM" id="CLU_038371_0_0_7"/>
<keyword evidence="4" id="KW-1185">Reference proteome</keyword>
<dbReference type="GO" id="GO:0008713">
    <property type="term" value="F:ADP-heptose-lipopolysaccharide heptosyltransferase activity"/>
    <property type="evidence" value="ECO:0007669"/>
    <property type="project" value="TreeGrafter"/>
</dbReference>
<name>A0A0B5FED6_9BACT</name>
<dbReference type="EMBL" id="CP010311">
    <property type="protein sequence ID" value="AJF06507.1"/>
    <property type="molecule type" value="Genomic_DNA"/>
</dbReference>
<dbReference type="GO" id="GO:0009244">
    <property type="term" value="P:lipopolysaccharide core region biosynthetic process"/>
    <property type="evidence" value="ECO:0007669"/>
    <property type="project" value="TreeGrafter"/>
</dbReference>
<dbReference type="RefSeq" id="WP_040200145.1">
    <property type="nucleotide sequence ID" value="NZ_CP010311.1"/>
</dbReference>
<sequence>MNPDCIFFNGDRPCKPHKKFSYTCPTCPEYTPITSHILIIKLDAVGDVERTTGLLQPLLQKYPGAAITWVTKKNALPLFKNNPHVYKVIEYGPEAQLNLLTSTYDLAINLDAAEDSCRLMTIAAAEKKIGYTWNPKGYAEPLNPEAEDWFEMGLWDDVKKANQRTYQDIMMEICGLEGRMTRPVFVLDDKERAFADEFAFRKQVNRNAPVFGLNTGAGGRWVHKKWTMEGYQSLIERLEELYPESSILLYGGPEEVERNAELARAGKNVIDTGCDNDLRQFGALVSLCDLMVTGDTLAMHIGLALEKRMVVLFGPTSLAEIDLYGSGIKIAPEGMDCLCCYRPDCDVRPTCMERISVEEVLTAIREQL</sequence>
<dbReference type="STRING" id="483547.GSUB_08055"/>
<dbReference type="Pfam" id="PF01075">
    <property type="entry name" value="Glyco_transf_9"/>
    <property type="match status" value="1"/>
</dbReference>
<dbReference type="PANTHER" id="PTHR30160:SF7">
    <property type="entry name" value="ADP-HEPTOSE--LPS HEPTOSYLTRANSFERASE 2"/>
    <property type="match status" value="1"/>
</dbReference>
<dbReference type="InterPro" id="IPR051199">
    <property type="entry name" value="LPS_LOS_Heptosyltrfase"/>
</dbReference>
<dbReference type="CDD" id="cd03789">
    <property type="entry name" value="GT9_LPS_heptosyltransferase"/>
    <property type="match status" value="1"/>
</dbReference>
<dbReference type="InterPro" id="IPR002201">
    <property type="entry name" value="Glyco_trans_9"/>
</dbReference>
<proteinExistence type="predicted"/>
<dbReference type="Proteomes" id="UP000035036">
    <property type="component" value="Chromosome"/>
</dbReference>
<dbReference type="OrthoDB" id="9768048at2"/>
<dbReference type="PANTHER" id="PTHR30160">
    <property type="entry name" value="TETRAACYLDISACCHARIDE 4'-KINASE-RELATED"/>
    <property type="match status" value="1"/>
</dbReference>